<organism evidence="4 5">
    <name type="scientific">Streptomyces endophyticus</name>
    <dbReference type="NCBI Taxonomy" id="714166"/>
    <lineage>
        <taxon>Bacteria</taxon>
        <taxon>Bacillati</taxon>
        <taxon>Actinomycetota</taxon>
        <taxon>Actinomycetes</taxon>
        <taxon>Kitasatosporales</taxon>
        <taxon>Streptomycetaceae</taxon>
        <taxon>Streptomyces</taxon>
    </lineage>
</organism>
<keyword evidence="5" id="KW-1185">Reference proteome</keyword>
<proteinExistence type="predicted"/>
<feature type="domain" description="Methyltransferase" evidence="3">
    <location>
        <begin position="55"/>
        <end position="145"/>
    </location>
</feature>
<dbReference type="Pfam" id="PF13649">
    <property type="entry name" value="Methyltransf_25"/>
    <property type="match status" value="1"/>
</dbReference>
<dbReference type="RefSeq" id="WP_326021672.1">
    <property type="nucleotide sequence ID" value="NZ_JAOZYC010000161.1"/>
</dbReference>
<keyword evidence="2" id="KW-0808">Transferase</keyword>
<dbReference type="CDD" id="cd02440">
    <property type="entry name" value="AdoMet_MTases"/>
    <property type="match status" value="1"/>
</dbReference>
<protein>
    <submittedName>
        <fullName evidence="4">Class I SAM-dependent methyltransferase</fullName>
    </submittedName>
</protein>
<dbReference type="EMBL" id="JAOZYC010000161">
    <property type="protein sequence ID" value="MEB8342285.1"/>
    <property type="molecule type" value="Genomic_DNA"/>
</dbReference>
<gene>
    <name evidence="4" type="ORF">OKJ99_32800</name>
</gene>
<dbReference type="GO" id="GO:0032259">
    <property type="term" value="P:methylation"/>
    <property type="evidence" value="ECO:0007669"/>
    <property type="project" value="UniProtKB-KW"/>
</dbReference>
<sequence>MTDLTTYLTSTQLAYDTAAGAYAEIVPPLFPQDLYAHAVFGVFAERVKRAGGGPVADLGCGPGHVTAHLDSLGLSAFGVDLSPKTVAEARRAHPGLRFEEGTMTGLDLADGSLGGVVAWYSTVHTPPELLPTVFAEFHRVLAPGGHLLLGFKVGDLLRHLDHAYGHDLSLDVYWLDPEHVLGLVEQAGLQVEAQLIREPEEYERATQGRQAILIARKPDDATA</sequence>
<evidence type="ECO:0000256" key="1">
    <source>
        <dbReference type="ARBA" id="ARBA00022603"/>
    </source>
</evidence>
<dbReference type="GO" id="GO:0008168">
    <property type="term" value="F:methyltransferase activity"/>
    <property type="evidence" value="ECO:0007669"/>
    <property type="project" value="UniProtKB-KW"/>
</dbReference>
<dbReference type="SUPFAM" id="SSF53335">
    <property type="entry name" value="S-adenosyl-L-methionine-dependent methyltransferases"/>
    <property type="match status" value="1"/>
</dbReference>
<evidence type="ECO:0000256" key="2">
    <source>
        <dbReference type="ARBA" id="ARBA00022679"/>
    </source>
</evidence>
<dbReference type="InterPro" id="IPR029063">
    <property type="entry name" value="SAM-dependent_MTases_sf"/>
</dbReference>
<evidence type="ECO:0000313" key="5">
    <source>
        <dbReference type="Proteomes" id="UP001354931"/>
    </source>
</evidence>
<name>A0ABU6FG74_9ACTN</name>
<keyword evidence="1 4" id="KW-0489">Methyltransferase</keyword>
<comment type="caution">
    <text evidence="4">The sequence shown here is derived from an EMBL/GenBank/DDBJ whole genome shotgun (WGS) entry which is preliminary data.</text>
</comment>
<dbReference type="PANTHER" id="PTHR43861">
    <property type="entry name" value="TRANS-ACONITATE 2-METHYLTRANSFERASE-RELATED"/>
    <property type="match status" value="1"/>
</dbReference>
<dbReference type="Proteomes" id="UP001354931">
    <property type="component" value="Unassembled WGS sequence"/>
</dbReference>
<dbReference type="InterPro" id="IPR041698">
    <property type="entry name" value="Methyltransf_25"/>
</dbReference>
<evidence type="ECO:0000259" key="3">
    <source>
        <dbReference type="Pfam" id="PF13649"/>
    </source>
</evidence>
<dbReference type="PANTHER" id="PTHR43861:SF1">
    <property type="entry name" value="TRANS-ACONITATE 2-METHYLTRANSFERASE"/>
    <property type="match status" value="1"/>
</dbReference>
<dbReference type="Gene3D" id="3.40.50.150">
    <property type="entry name" value="Vaccinia Virus protein VP39"/>
    <property type="match status" value="1"/>
</dbReference>
<reference evidence="4 5" key="1">
    <citation type="submission" date="2022-10" db="EMBL/GenBank/DDBJ databases">
        <authorList>
            <person name="Xie J."/>
            <person name="Shen N."/>
        </authorList>
    </citation>
    <scope>NUCLEOTIDE SEQUENCE [LARGE SCALE GENOMIC DNA]</scope>
    <source>
        <strain evidence="4 5">YIM65594</strain>
    </source>
</reference>
<evidence type="ECO:0000313" key="4">
    <source>
        <dbReference type="EMBL" id="MEB8342285.1"/>
    </source>
</evidence>
<accession>A0ABU6FG74</accession>